<sequence>MATKHGRQGMGRTDARTFPHRHGGGLLSAWKNDGYLLNTEERSGYLGRPINHRERRQVRAASSSFPPTEVWVPARGKCEPLATSYRCLIKSNELKYGQPRNQAGDRLTASDVDRRRATDTRR</sequence>
<feature type="region of interest" description="Disordered" evidence="1">
    <location>
        <begin position="1"/>
        <end position="23"/>
    </location>
</feature>
<dbReference type="eggNOG" id="ENOG502RQAF">
    <property type="taxonomic scope" value="Eukaryota"/>
</dbReference>
<reference evidence="3" key="1">
    <citation type="journal article" date="2012" name="MBio">
        <title>Comparative genome analysis of Trichophyton rubrum and related dermatophytes reveals candidate genes involved in infection.</title>
        <authorList>
            <person name="Martinez D.A."/>
            <person name="Oliver B.G."/>
            <person name="Graeser Y."/>
            <person name="Goldberg J.M."/>
            <person name="Li W."/>
            <person name="Martinez-Rossi N.M."/>
            <person name="Monod M."/>
            <person name="Shelest E."/>
            <person name="Barton R.C."/>
            <person name="Birch E."/>
            <person name="Brakhage A.A."/>
            <person name="Chen Z."/>
            <person name="Gurr S.J."/>
            <person name="Heiman D."/>
            <person name="Heitman J."/>
            <person name="Kosti I."/>
            <person name="Rossi A."/>
            <person name="Saif S."/>
            <person name="Samalova M."/>
            <person name="Saunders C.W."/>
            <person name="Shea T."/>
            <person name="Summerbell R.C."/>
            <person name="Xu J."/>
            <person name="Young S."/>
            <person name="Zeng Q."/>
            <person name="Birren B.W."/>
            <person name="Cuomo C.A."/>
            <person name="White T.C."/>
        </authorList>
    </citation>
    <scope>NUCLEOTIDE SEQUENCE [LARGE SCALE GENOMIC DNA]</scope>
    <source>
        <strain evidence="3">ATCC MYA-4606 / CBS 127.97</strain>
    </source>
</reference>
<dbReference type="EMBL" id="DS995728">
    <property type="protein sequence ID" value="EGE03678.1"/>
    <property type="molecule type" value="Genomic_DNA"/>
</dbReference>
<gene>
    <name evidence="2" type="ORF">TEQG_02709</name>
</gene>
<dbReference type="VEuPathDB" id="FungiDB:TEQG_02709"/>
<accession>F2PP60</accession>
<evidence type="ECO:0000313" key="3">
    <source>
        <dbReference type="Proteomes" id="UP000009169"/>
    </source>
</evidence>
<proteinExistence type="predicted"/>
<name>F2PP60_TRIEC</name>
<organism evidence="2 3">
    <name type="scientific">Trichophyton equinum (strain ATCC MYA-4606 / CBS 127.97)</name>
    <name type="common">Horse ringworm fungus</name>
    <dbReference type="NCBI Taxonomy" id="559882"/>
    <lineage>
        <taxon>Eukaryota</taxon>
        <taxon>Fungi</taxon>
        <taxon>Dikarya</taxon>
        <taxon>Ascomycota</taxon>
        <taxon>Pezizomycotina</taxon>
        <taxon>Eurotiomycetes</taxon>
        <taxon>Eurotiomycetidae</taxon>
        <taxon>Onygenales</taxon>
        <taxon>Arthrodermataceae</taxon>
        <taxon>Trichophyton</taxon>
    </lineage>
</organism>
<dbReference type="HOGENOM" id="CLU_2028354_0_0_1"/>
<keyword evidence="3" id="KW-1185">Reference proteome</keyword>
<protein>
    <submittedName>
        <fullName evidence="2">Uncharacterized protein</fullName>
    </submittedName>
</protein>
<dbReference type="AlphaFoldDB" id="F2PP60"/>
<feature type="region of interest" description="Disordered" evidence="1">
    <location>
        <begin position="93"/>
        <end position="122"/>
    </location>
</feature>
<evidence type="ECO:0000313" key="2">
    <source>
        <dbReference type="EMBL" id="EGE03678.1"/>
    </source>
</evidence>
<feature type="compositionally biased region" description="Basic and acidic residues" evidence="1">
    <location>
        <begin position="111"/>
        <end position="122"/>
    </location>
</feature>
<dbReference type="Proteomes" id="UP000009169">
    <property type="component" value="Unassembled WGS sequence"/>
</dbReference>
<evidence type="ECO:0000256" key="1">
    <source>
        <dbReference type="SAM" id="MobiDB-lite"/>
    </source>
</evidence>